<evidence type="ECO:0000256" key="5">
    <source>
        <dbReference type="SAM" id="SignalP"/>
    </source>
</evidence>
<dbReference type="Pfam" id="PF13458">
    <property type="entry name" value="Peripla_BP_6"/>
    <property type="match status" value="1"/>
</dbReference>
<gene>
    <name evidence="7" type="ORF">SAMN04490248_10928</name>
</gene>
<dbReference type="InterPro" id="IPR006311">
    <property type="entry name" value="TAT_signal"/>
</dbReference>
<evidence type="ECO:0000313" key="7">
    <source>
        <dbReference type="EMBL" id="SEO67204.1"/>
    </source>
</evidence>
<dbReference type="EMBL" id="FODS01000009">
    <property type="protein sequence ID" value="SEO67204.1"/>
    <property type="molecule type" value="Genomic_DNA"/>
</dbReference>
<evidence type="ECO:0000256" key="3">
    <source>
        <dbReference type="ARBA" id="ARBA00022729"/>
    </source>
</evidence>
<dbReference type="OrthoDB" id="9794229at2"/>
<dbReference type="PANTHER" id="PTHR30483:SF37">
    <property type="entry name" value="ABC TRANSPORTER SUBSTRATE-BINDING PROTEIN"/>
    <property type="match status" value="1"/>
</dbReference>
<dbReference type="SUPFAM" id="SSF53822">
    <property type="entry name" value="Periplasmic binding protein-like I"/>
    <property type="match status" value="1"/>
</dbReference>
<dbReference type="InterPro" id="IPR028081">
    <property type="entry name" value="Leu-bd"/>
</dbReference>
<evidence type="ECO:0000259" key="6">
    <source>
        <dbReference type="Pfam" id="PF13458"/>
    </source>
</evidence>
<dbReference type="PANTHER" id="PTHR30483">
    <property type="entry name" value="LEUCINE-SPECIFIC-BINDING PROTEIN"/>
    <property type="match status" value="1"/>
</dbReference>
<protein>
    <submittedName>
        <fullName evidence="7">Amino acid/amide ABC transporter substrate-binding protein, HAAT family</fullName>
    </submittedName>
</protein>
<keyword evidence="8" id="KW-1185">Reference proteome</keyword>
<dbReference type="InterPro" id="IPR028082">
    <property type="entry name" value="Peripla_BP_I"/>
</dbReference>
<dbReference type="CDD" id="cd06330">
    <property type="entry name" value="PBP1_As_SBP-like"/>
    <property type="match status" value="1"/>
</dbReference>
<dbReference type="InterPro" id="IPR000709">
    <property type="entry name" value="Leu_Ile_Val-bd"/>
</dbReference>
<evidence type="ECO:0000256" key="1">
    <source>
        <dbReference type="ARBA" id="ARBA00010062"/>
    </source>
</evidence>
<evidence type="ECO:0000256" key="4">
    <source>
        <dbReference type="ARBA" id="ARBA00022970"/>
    </source>
</evidence>
<evidence type="ECO:0000313" key="8">
    <source>
        <dbReference type="Proteomes" id="UP000198893"/>
    </source>
</evidence>
<dbReference type="PROSITE" id="PS51318">
    <property type="entry name" value="TAT"/>
    <property type="match status" value="1"/>
</dbReference>
<keyword evidence="4" id="KW-0029">Amino-acid transport</keyword>
<keyword evidence="3 5" id="KW-0732">Signal</keyword>
<feature type="signal peptide" evidence="5">
    <location>
        <begin position="1"/>
        <end position="23"/>
    </location>
</feature>
<name>A0A1H8RM01_9RHOB</name>
<sequence>MTRLTRRHLLASAGAAASIPLFAPGIVRGQTAIPIGLVTPLSGPQQLIGDAVRVGAEIAVEGINEAGGIDGRQVALEIRDSKANPNDATVAARELTGAGVNLQLGAISSTVALAMGTMMEGEGGIMITSGAGSEKINHENYSPHVFRVGDNPYTRAHGMVQHVADTQPDVNKWVGIIPDHEYGRTTWAVFIDAMAKRWEQTTGNRPEIPDPILVPYGAGDYKTFIAQATRLKPQGIFTSVYGGDAVTLYQQAKPFGLFDNLDVLVDSSNEFLVASAMGNQVPRGWTGFHWYYKANTGNPISDRLYDEYVNRTGSQYPLGWAAEAQAAVLAYKASIEKTGSTETQAVIDGLKGLTFDSATGPRTIRAEDNQAIKNAEMAFIEPSNSAEAGFEVTDSISIDGADVIEAANPGEKLELTTL</sequence>
<dbReference type="RefSeq" id="WP_093117724.1">
    <property type="nucleotide sequence ID" value="NZ_FODS01000009.1"/>
</dbReference>
<dbReference type="PRINTS" id="PR00337">
    <property type="entry name" value="LEUILEVALBP"/>
</dbReference>
<dbReference type="InterPro" id="IPR051010">
    <property type="entry name" value="BCAA_transport"/>
</dbReference>
<dbReference type="AlphaFoldDB" id="A0A1H8RM01"/>
<feature type="chain" id="PRO_5011565479" evidence="5">
    <location>
        <begin position="24"/>
        <end position="418"/>
    </location>
</feature>
<dbReference type="STRING" id="569882.SAMN04490248_10928"/>
<dbReference type="Proteomes" id="UP000198893">
    <property type="component" value="Unassembled WGS sequence"/>
</dbReference>
<evidence type="ECO:0000256" key="2">
    <source>
        <dbReference type="ARBA" id="ARBA00022448"/>
    </source>
</evidence>
<dbReference type="Gene3D" id="3.40.50.2300">
    <property type="match status" value="2"/>
</dbReference>
<keyword evidence="2" id="KW-0813">Transport</keyword>
<organism evidence="7 8">
    <name type="scientific">Salinihabitans flavidus</name>
    <dbReference type="NCBI Taxonomy" id="569882"/>
    <lineage>
        <taxon>Bacteria</taxon>
        <taxon>Pseudomonadati</taxon>
        <taxon>Pseudomonadota</taxon>
        <taxon>Alphaproteobacteria</taxon>
        <taxon>Rhodobacterales</taxon>
        <taxon>Roseobacteraceae</taxon>
        <taxon>Salinihabitans</taxon>
    </lineage>
</organism>
<proteinExistence type="inferred from homology"/>
<accession>A0A1H8RM01</accession>
<feature type="domain" description="Leucine-binding protein" evidence="6">
    <location>
        <begin position="33"/>
        <end position="378"/>
    </location>
</feature>
<reference evidence="7 8" key="1">
    <citation type="submission" date="2016-10" db="EMBL/GenBank/DDBJ databases">
        <authorList>
            <person name="de Groot N.N."/>
        </authorList>
    </citation>
    <scope>NUCLEOTIDE SEQUENCE [LARGE SCALE GENOMIC DNA]</scope>
    <source>
        <strain evidence="7 8">DSM 27842</strain>
    </source>
</reference>
<dbReference type="GO" id="GO:0006865">
    <property type="term" value="P:amino acid transport"/>
    <property type="evidence" value="ECO:0007669"/>
    <property type="project" value="UniProtKB-KW"/>
</dbReference>
<comment type="similarity">
    <text evidence="1">Belongs to the leucine-binding protein family.</text>
</comment>